<evidence type="ECO:0000313" key="1">
    <source>
        <dbReference type="EMBL" id="QHT23144.1"/>
    </source>
</evidence>
<dbReference type="EMBL" id="MN739726">
    <property type="protein sequence ID" value="QHT23144.1"/>
    <property type="molecule type" value="Genomic_DNA"/>
</dbReference>
<proteinExistence type="predicted"/>
<sequence length="154" mass="17769">MNGNSNLTPQSERYSEKINAISQQFFAVLDDFKKYYVFFNKNPEVNEYQRFYLNNKTQLQNLNRDIFTTTNNIEKSIEQLSQLMTRMNAKLSSEKELDGELGKLVSKLSNTGNGASIMLEDTTQIYTKQYYQNVEICVGVIGIVGLLIKMFKHP</sequence>
<reference evidence="1" key="1">
    <citation type="journal article" date="2020" name="Nature">
        <title>Giant virus diversity and host interactions through global metagenomics.</title>
        <authorList>
            <person name="Schulz F."/>
            <person name="Roux S."/>
            <person name="Paez-Espino D."/>
            <person name="Jungbluth S."/>
            <person name="Walsh D.A."/>
            <person name="Denef V.J."/>
            <person name="McMahon K.D."/>
            <person name="Konstantinidis K.T."/>
            <person name="Eloe-Fadrosh E.A."/>
            <person name="Kyrpides N.C."/>
            <person name="Woyke T."/>
        </authorList>
    </citation>
    <scope>NUCLEOTIDE SEQUENCE</scope>
    <source>
        <strain evidence="1">GVMAG-M-3300023179-114</strain>
    </source>
</reference>
<protein>
    <submittedName>
        <fullName evidence="1">Uncharacterized protein</fullName>
    </submittedName>
</protein>
<name>A0A6C0E270_9ZZZZ</name>
<dbReference type="AlphaFoldDB" id="A0A6C0E270"/>
<accession>A0A6C0E270</accession>
<organism evidence="1">
    <name type="scientific">viral metagenome</name>
    <dbReference type="NCBI Taxonomy" id="1070528"/>
    <lineage>
        <taxon>unclassified sequences</taxon>
        <taxon>metagenomes</taxon>
        <taxon>organismal metagenomes</taxon>
    </lineage>
</organism>